<sequence length="517" mass="57884">MIWRRPFRPRLLILLALWTLPIATYAVAGLVAIYQQGWFPWILWTLPPMWLTAWAIGHLWPAPPASDASYIQPLDTPDFWTPRDVEASKVLENFRSEVADVNLESITDVQRYLDDARTLASRLAQHYHADGSDNLLHPLTLVEILAVLHLAIEDVEEWMQENVPGSDWATIGQLERVPRYANAFNGAQKIVYFGTAILNPAKLLAYPLWQKSGKLAGELQDEIIRRFYQKVLGQFGYYLIEMYSGRLRGGSKQYRARFSVLNKAIQANGGTANFVDELQDVETTIALLGQVKAGKSSLINALLGQHAAQTSLLPETRQVTRYRYPLPGSSNALVLLDTPGYSEADLPRQQSQEIQTAVAAADIVLLVLAANVPARDADLRMLTELQANYQKQRRLKPPTILVVFTHVDLLRPIGEWEPPYNWQKPSSAKEKSIAGAIDYAKEILGSQVAIGGYAAVYTGDKQPIPTNASEELVPLLIQHLDHGHASAVLKAFYQDLDKQRYKHLARQVMQLVKSVAP</sequence>
<dbReference type="EMBL" id="CP036262">
    <property type="protein sequence ID" value="QDS93193.1"/>
    <property type="molecule type" value="Genomic_DNA"/>
</dbReference>
<dbReference type="PANTHER" id="PTHR42714:SF2">
    <property type="entry name" value="TRNA MODIFICATION GTPASE GTPBP3, MITOCHONDRIAL"/>
    <property type="match status" value="1"/>
</dbReference>
<dbReference type="GO" id="GO:0030488">
    <property type="term" value="P:tRNA methylation"/>
    <property type="evidence" value="ECO:0007669"/>
    <property type="project" value="TreeGrafter"/>
</dbReference>
<dbReference type="Gene3D" id="3.40.50.300">
    <property type="entry name" value="P-loop containing nucleotide triphosphate hydrolases"/>
    <property type="match status" value="1"/>
</dbReference>
<dbReference type="RefSeq" id="WP_145351384.1">
    <property type="nucleotide sequence ID" value="NZ_CP036262.1"/>
</dbReference>
<evidence type="ECO:0000259" key="1">
    <source>
        <dbReference type="Pfam" id="PF01926"/>
    </source>
</evidence>
<dbReference type="KEGG" id="rml:FF011L_19540"/>
<accession>A0A517ME79</accession>
<feature type="domain" description="G" evidence="1">
    <location>
        <begin position="284"/>
        <end position="385"/>
    </location>
</feature>
<dbReference type="InterPro" id="IPR027417">
    <property type="entry name" value="P-loop_NTPase"/>
</dbReference>
<dbReference type="AlphaFoldDB" id="A0A517ME79"/>
<dbReference type="SUPFAM" id="SSF52540">
    <property type="entry name" value="P-loop containing nucleoside triphosphate hydrolases"/>
    <property type="match status" value="1"/>
</dbReference>
<organism evidence="2 3">
    <name type="scientific">Roseimaritima multifibrata</name>
    <dbReference type="NCBI Taxonomy" id="1930274"/>
    <lineage>
        <taxon>Bacteria</taxon>
        <taxon>Pseudomonadati</taxon>
        <taxon>Planctomycetota</taxon>
        <taxon>Planctomycetia</taxon>
        <taxon>Pirellulales</taxon>
        <taxon>Pirellulaceae</taxon>
        <taxon>Roseimaritima</taxon>
    </lineage>
</organism>
<gene>
    <name evidence="2" type="ORF">FF011L_19540</name>
</gene>
<dbReference type="Proteomes" id="UP000320672">
    <property type="component" value="Chromosome"/>
</dbReference>
<dbReference type="OrthoDB" id="238366at2"/>
<dbReference type="Pfam" id="PF01926">
    <property type="entry name" value="MMR_HSR1"/>
    <property type="match status" value="1"/>
</dbReference>
<dbReference type="GO" id="GO:0005525">
    <property type="term" value="F:GTP binding"/>
    <property type="evidence" value="ECO:0007669"/>
    <property type="project" value="InterPro"/>
</dbReference>
<dbReference type="InterPro" id="IPR006073">
    <property type="entry name" value="GTP-bd"/>
</dbReference>
<evidence type="ECO:0000313" key="2">
    <source>
        <dbReference type="EMBL" id="QDS93193.1"/>
    </source>
</evidence>
<dbReference type="PANTHER" id="PTHR42714">
    <property type="entry name" value="TRNA MODIFICATION GTPASE GTPBP3"/>
    <property type="match status" value="1"/>
</dbReference>
<name>A0A517ME79_9BACT</name>
<dbReference type="GO" id="GO:0002098">
    <property type="term" value="P:tRNA wobble uridine modification"/>
    <property type="evidence" value="ECO:0007669"/>
    <property type="project" value="TreeGrafter"/>
</dbReference>
<reference evidence="2 3" key="1">
    <citation type="submission" date="2019-02" db="EMBL/GenBank/DDBJ databases">
        <title>Deep-cultivation of Planctomycetes and their phenomic and genomic characterization uncovers novel biology.</title>
        <authorList>
            <person name="Wiegand S."/>
            <person name="Jogler M."/>
            <person name="Boedeker C."/>
            <person name="Pinto D."/>
            <person name="Vollmers J."/>
            <person name="Rivas-Marin E."/>
            <person name="Kohn T."/>
            <person name="Peeters S.H."/>
            <person name="Heuer A."/>
            <person name="Rast P."/>
            <person name="Oberbeckmann S."/>
            <person name="Bunk B."/>
            <person name="Jeske O."/>
            <person name="Meyerdierks A."/>
            <person name="Storesund J.E."/>
            <person name="Kallscheuer N."/>
            <person name="Luecker S."/>
            <person name="Lage O.M."/>
            <person name="Pohl T."/>
            <person name="Merkel B.J."/>
            <person name="Hornburger P."/>
            <person name="Mueller R.-W."/>
            <person name="Bruemmer F."/>
            <person name="Labrenz M."/>
            <person name="Spormann A.M."/>
            <person name="Op den Camp H."/>
            <person name="Overmann J."/>
            <person name="Amann R."/>
            <person name="Jetten M.S.M."/>
            <person name="Mascher T."/>
            <person name="Medema M.H."/>
            <person name="Devos D.P."/>
            <person name="Kaster A.-K."/>
            <person name="Ovreas L."/>
            <person name="Rohde M."/>
            <person name="Galperin M.Y."/>
            <person name="Jogler C."/>
        </authorList>
    </citation>
    <scope>NUCLEOTIDE SEQUENCE [LARGE SCALE GENOMIC DNA]</scope>
    <source>
        <strain evidence="2 3">FF011L</strain>
    </source>
</reference>
<protein>
    <submittedName>
        <fullName evidence="2">GTPase Era</fullName>
    </submittedName>
</protein>
<proteinExistence type="predicted"/>
<keyword evidence="3" id="KW-1185">Reference proteome</keyword>
<evidence type="ECO:0000313" key="3">
    <source>
        <dbReference type="Proteomes" id="UP000320672"/>
    </source>
</evidence>
<dbReference type="GO" id="GO:0005737">
    <property type="term" value="C:cytoplasm"/>
    <property type="evidence" value="ECO:0007669"/>
    <property type="project" value="TreeGrafter"/>
</dbReference>